<dbReference type="InterPro" id="IPR018113">
    <property type="entry name" value="PTrfase_EIIB_Cys"/>
</dbReference>
<keyword evidence="1" id="KW-0813">Transport</keyword>
<keyword evidence="2" id="KW-0762">Sugar transport</keyword>
<name>A0A6I2GK80_9LACT</name>
<dbReference type="PANTHER" id="PTHR30175:SF4">
    <property type="entry name" value="PTS SYSTEM TREHALOSE-SPECIFIC EIIBC COMPONENT"/>
    <property type="match status" value="1"/>
</dbReference>
<evidence type="ECO:0000313" key="8">
    <source>
        <dbReference type="EMBL" id="MRI85931.1"/>
    </source>
</evidence>
<dbReference type="InterPro" id="IPR036878">
    <property type="entry name" value="Glu_permease_IIB"/>
</dbReference>
<accession>A0A6I2GK80</accession>
<dbReference type="GO" id="GO:0008982">
    <property type="term" value="F:protein-N(PI)-phosphohistidine-sugar phosphotransferase activity"/>
    <property type="evidence" value="ECO:0007669"/>
    <property type="project" value="InterPro"/>
</dbReference>
<protein>
    <recommendedName>
        <fullName evidence="7">PTS EIIB type-1 domain-containing protein</fullName>
    </recommendedName>
</protein>
<dbReference type="PANTHER" id="PTHR30175">
    <property type="entry name" value="PHOSPHOTRANSFERASE SYSTEM TRANSPORT PROTEIN"/>
    <property type="match status" value="1"/>
</dbReference>
<evidence type="ECO:0000313" key="9">
    <source>
        <dbReference type="Proteomes" id="UP000430975"/>
    </source>
</evidence>
<keyword evidence="9" id="KW-1185">Reference proteome</keyword>
<dbReference type="RefSeq" id="WP_153863762.1">
    <property type="nucleotide sequence ID" value="NZ_WJQS01000007.1"/>
</dbReference>
<gene>
    <name evidence="8" type="ORF">GIY09_08635</name>
</gene>
<evidence type="ECO:0000256" key="1">
    <source>
        <dbReference type="ARBA" id="ARBA00022448"/>
    </source>
</evidence>
<organism evidence="8 9">
    <name type="scientific">Fundicoccus ignavus</name>
    <dbReference type="NCBI Taxonomy" id="2664442"/>
    <lineage>
        <taxon>Bacteria</taxon>
        <taxon>Bacillati</taxon>
        <taxon>Bacillota</taxon>
        <taxon>Bacilli</taxon>
        <taxon>Lactobacillales</taxon>
        <taxon>Aerococcaceae</taxon>
        <taxon>Fundicoccus</taxon>
    </lineage>
</organism>
<dbReference type="InterPro" id="IPR050558">
    <property type="entry name" value="PTS_Sugar-Specific_Components"/>
</dbReference>
<keyword evidence="4" id="KW-0598">Phosphotransferase system</keyword>
<dbReference type="GO" id="GO:0009401">
    <property type="term" value="P:phosphoenolpyruvate-dependent sugar phosphotransferase system"/>
    <property type="evidence" value="ECO:0007669"/>
    <property type="project" value="UniProtKB-KW"/>
</dbReference>
<dbReference type="Proteomes" id="UP000430975">
    <property type="component" value="Unassembled WGS sequence"/>
</dbReference>
<reference evidence="8 9" key="1">
    <citation type="submission" date="2019-11" db="EMBL/GenBank/DDBJ databases">
        <title>Characterisation of Fundicoccus ignavus gen. nov. sp. nov., a novel genus of the family Aerococcaceae isolated from bulk tank milk.</title>
        <authorList>
            <person name="Siebert A."/>
            <person name="Huptas C."/>
            <person name="Wenning M."/>
            <person name="Scherer S."/>
            <person name="Doll E.V."/>
        </authorList>
    </citation>
    <scope>NUCLEOTIDE SEQUENCE [LARGE SCALE GENOMIC DNA]</scope>
    <source>
        <strain evidence="8 9">WS4759</strain>
    </source>
</reference>
<keyword evidence="3" id="KW-0808">Transferase</keyword>
<dbReference type="Gene3D" id="3.30.1360.60">
    <property type="entry name" value="Glucose permease domain IIB"/>
    <property type="match status" value="1"/>
</dbReference>
<dbReference type="GO" id="GO:0015771">
    <property type="term" value="P:trehalose transport"/>
    <property type="evidence" value="ECO:0007669"/>
    <property type="project" value="TreeGrafter"/>
</dbReference>
<dbReference type="PROSITE" id="PS01035">
    <property type="entry name" value="PTS_EIIB_TYPE_1_CYS"/>
    <property type="match status" value="1"/>
</dbReference>
<sequence length="81" mass="9014">MDYQKTAQALVNTIGRDNITGLTHCATRLRFSVKDKQIDEALIEAIQGVNGQLYLNDQYQVFVDLGAINEIYDAVLALLQA</sequence>
<dbReference type="EMBL" id="WJQS01000007">
    <property type="protein sequence ID" value="MRI85931.1"/>
    <property type="molecule type" value="Genomic_DNA"/>
</dbReference>
<evidence type="ECO:0000256" key="5">
    <source>
        <dbReference type="ARBA" id="ARBA00022777"/>
    </source>
</evidence>
<keyword evidence="5" id="KW-0418">Kinase</keyword>
<evidence type="ECO:0000256" key="3">
    <source>
        <dbReference type="ARBA" id="ARBA00022679"/>
    </source>
</evidence>
<feature type="active site" description="Phosphocysteine intermediate; for EIIB activity" evidence="6">
    <location>
        <position position="25"/>
    </location>
</feature>
<dbReference type="GO" id="GO:0090589">
    <property type="term" value="F:protein-phosphocysteine-trehalose phosphotransferase system transporter activity"/>
    <property type="evidence" value="ECO:0007669"/>
    <property type="project" value="TreeGrafter"/>
</dbReference>
<evidence type="ECO:0000256" key="4">
    <source>
        <dbReference type="ARBA" id="ARBA00022683"/>
    </source>
</evidence>
<dbReference type="GO" id="GO:0016301">
    <property type="term" value="F:kinase activity"/>
    <property type="evidence" value="ECO:0007669"/>
    <property type="project" value="UniProtKB-KW"/>
</dbReference>
<dbReference type="GO" id="GO:0005886">
    <property type="term" value="C:plasma membrane"/>
    <property type="evidence" value="ECO:0007669"/>
    <property type="project" value="TreeGrafter"/>
</dbReference>
<dbReference type="PROSITE" id="PS51098">
    <property type="entry name" value="PTS_EIIB_TYPE_1"/>
    <property type="match status" value="1"/>
</dbReference>
<dbReference type="AlphaFoldDB" id="A0A6I2GK80"/>
<feature type="domain" description="PTS EIIB type-1" evidence="7">
    <location>
        <begin position="3"/>
        <end position="81"/>
    </location>
</feature>
<dbReference type="Pfam" id="PF00367">
    <property type="entry name" value="PTS_EIIB"/>
    <property type="match status" value="1"/>
</dbReference>
<dbReference type="InterPro" id="IPR001996">
    <property type="entry name" value="PTS_IIB_1"/>
</dbReference>
<evidence type="ECO:0000256" key="6">
    <source>
        <dbReference type="PROSITE-ProRule" id="PRU00421"/>
    </source>
</evidence>
<comment type="caution">
    <text evidence="8">The sequence shown here is derived from an EMBL/GenBank/DDBJ whole genome shotgun (WGS) entry which is preliminary data.</text>
</comment>
<dbReference type="SUPFAM" id="SSF55604">
    <property type="entry name" value="Glucose permease domain IIB"/>
    <property type="match status" value="1"/>
</dbReference>
<evidence type="ECO:0000256" key="2">
    <source>
        <dbReference type="ARBA" id="ARBA00022597"/>
    </source>
</evidence>
<proteinExistence type="predicted"/>
<evidence type="ECO:0000259" key="7">
    <source>
        <dbReference type="PROSITE" id="PS51098"/>
    </source>
</evidence>